<sequence>MAHRTSAPDLVRERPDRFERGRFEYERDRDRFSEIRERFEDDDDDYVYERERRVTSRPPPRDRDRSVDRRSRAPYDDDETIIRERRRVIYDDEQPRSILRRRPSPESEVERRSSVVIEKERRYRSPSPSNAPRPGRLLRRQSSLDTFDRRPRGYYEREEYGPPARRLDHSVPPYAESHRPLPRHRALPPPRVYAEREYFDEIHVDDHHHDHPGRVREREVIHTRMRSRSRESRIRRGRSRSSSRSSSSSSSGGTSLTTRSEYPKKGKTRIPARLVSKRALIELGYPFVEEGNTIIVQKALGQKNIDDLLKLSDDYKKSTPTPLLPHQDKKVTFPGEFEIMAARSSAGDIIEERRTEIVEYHTTAPPPAVHYHHQHPPAPAGNGPIIINAQPAPAPAPPVEVVKTTMIREQSPARSYTTTSYDTTSYGTTTSYDTSLTSRGPPTVIVDARPREVALVEPSRDTWRYDDNDELRSEIRHLERQLARRERSKSRHSRHGSRGDLVRAERLSTGELVLYEEEIETIEEPARGGLRIEKDKRGRMSISVPRNR</sequence>
<dbReference type="Proteomes" id="UP001322138">
    <property type="component" value="Unassembled WGS sequence"/>
</dbReference>
<comment type="caution">
    <text evidence="3">The sequence shown here is derived from an EMBL/GenBank/DDBJ whole genome shotgun (WGS) entry which is preliminary data.</text>
</comment>
<protein>
    <recommendedName>
        <fullName evidence="2">DUF8035 domain-containing protein</fullName>
    </recommendedName>
</protein>
<evidence type="ECO:0000313" key="4">
    <source>
        <dbReference type="Proteomes" id="UP001322138"/>
    </source>
</evidence>
<feature type="compositionally biased region" description="Basic residues" evidence="1">
    <location>
        <begin position="486"/>
        <end position="496"/>
    </location>
</feature>
<feature type="compositionally biased region" description="Basic and acidic residues" evidence="1">
    <location>
        <begin position="205"/>
        <end position="234"/>
    </location>
</feature>
<name>A0ABR0FHB2_9PEZI</name>
<evidence type="ECO:0000256" key="1">
    <source>
        <dbReference type="SAM" id="MobiDB-lite"/>
    </source>
</evidence>
<feature type="compositionally biased region" description="Basic and acidic residues" evidence="1">
    <location>
        <begin position="103"/>
        <end position="123"/>
    </location>
</feature>
<feature type="domain" description="DUF8035" evidence="2">
    <location>
        <begin position="264"/>
        <end position="317"/>
    </location>
</feature>
<organism evidence="3 4">
    <name type="scientific">Podospora bellae-mahoneyi</name>
    <dbReference type="NCBI Taxonomy" id="2093777"/>
    <lineage>
        <taxon>Eukaryota</taxon>
        <taxon>Fungi</taxon>
        <taxon>Dikarya</taxon>
        <taxon>Ascomycota</taxon>
        <taxon>Pezizomycotina</taxon>
        <taxon>Sordariomycetes</taxon>
        <taxon>Sordariomycetidae</taxon>
        <taxon>Sordariales</taxon>
        <taxon>Podosporaceae</taxon>
        <taxon>Podospora</taxon>
    </lineage>
</organism>
<evidence type="ECO:0000259" key="2">
    <source>
        <dbReference type="Pfam" id="PF26118"/>
    </source>
</evidence>
<feature type="region of interest" description="Disordered" evidence="1">
    <location>
        <begin position="46"/>
        <end position="80"/>
    </location>
</feature>
<dbReference type="GeneID" id="87891867"/>
<feature type="compositionally biased region" description="Basic and acidic residues" evidence="1">
    <location>
        <begin position="47"/>
        <end position="80"/>
    </location>
</feature>
<reference evidence="3 4" key="1">
    <citation type="journal article" date="2023" name="bioRxiv">
        <title>High-quality genome assemblies of four members of thePodospora anserinaspecies complex.</title>
        <authorList>
            <person name="Ament-Velasquez S.L."/>
            <person name="Vogan A.A."/>
            <person name="Wallerman O."/>
            <person name="Hartmann F."/>
            <person name="Gautier V."/>
            <person name="Silar P."/>
            <person name="Giraud T."/>
            <person name="Johannesson H."/>
        </authorList>
    </citation>
    <scope>NUCLEOTIDE SEQUENCE [LARGE SCALE GENOMIC DNA]</scope>
    <source>
        <strain evidence="3 4">CBS 112042</strain>
    </source>
</reference>
<keyword evidence="4" id="KW-1185">Reference proteome</keyword>
<dbReference type="RefSeq" id="XP_062732135.1">
    <property type="nucleotide sequence ID" value="XM_062872632.1"/>
</dbReference>
<dbReference type="InterPro" id="IPR058348">
    <property type="entry name" value="DUF8035"/>
</dbReference>
<gene>
    <name evidence="3" type="ORF">QC761_0064950</name>
</gene>
<feature type="compositionally biased region" description="Low complexity" evidence="1">
    <location>
        <begin position="242"/>
        <end position="260"/>
    </location>
</feature>
<feature type="compositionally biased region" description="Basic and acidic residues" evidence="1">
    <location>
        <begin position="146"/>
        <end position="169"/>
    </location>
</feature>
<evidence type="ECO:0000313" key="3">
    <source>
        <dbReference type="EMBL" id="KAK4643159.1"/>
    </source>
</evidence>
<accession>A0ABR0FHB2</accession>
<feature type="region of interest" description="Disordered" evidence="1">
    <location>
        <begin position="92"/>
        <end position="188"/>
    </location>
</feature>
<proteinExistence type="predicted"/>
<feature type="region of interest" description="Disordered" evidence="1">
    <location>
        <begin position="481"/>
        <end position="502"/>
    </location>
</feature>
<dbReference type="Pfam" id="PF26118">
    <property type="entry name" value="DUF8035"/>
    <property type="match status" value="1"/>
</dbReference>
<dbReference type="EMBL" id="JAFFGZ010000006">
    <property type="protein sequence ID" value="KAK4643159.1"/>
    <property type="molecule type" value="Genomic_DNA"/>
</dbReference>
<feature type="region of interest" description="Disordered" evidence="1">
    <location>
        <begin position="205"/>
        <end position="269"/>
    </location>
</feature>